<sequence length="150" mass="16990">MKQVLLFLSITLSSLAGAQTLPPPPAMANLAQKSLIDEFIKVSHYREALINYAKDYIELKMFDYSVDPPKELLTEEQAIKIIENFDFDAFKVSLYSSLSFISDANLKQLIKFHKSIGGQLSKNDSILLMNSTIDLNIKNQIDYAIENIKK</sequence>
<dbReference type="AlphaFoldDB" id="A0A1M4VUQ0"/>
<evidence type="ECO:0000313" key="2">
    <source>
        <dbReference type="EMBL" id="KFF27927.1"/>
    </source>
</evidence>
<organism evidence="3 5">
    <name type="scientific">Chryseobacterium vrystaatense</name>
    <dbReference type="NCBI Taxonomy" id="307480"/>
    <lineage>
        <taxon>Bacteria</taxon>
        <taxon>Pseudomonadati</taxon>
        <taxon>Bacteroidota</taxon>
        <taxon>Flavobacteriia</taxon>
        <taxon>Flavobacteriales</taxon>
        <taxon>Weeksellaceae</taxon>
        <taxon>Chryseobacterium group</taxon>
        <taxon>Chryseobacterium</taxon>
    </lineage>
</organism>
<evidence type="ECO:0000256" key="1">
    <source>
        <dbReference type="SAM" id="SignalP"/>
    </source>
</evidence>
<dbReference type="EMBL" id="JPRI01000001">
    <property type="protein sequence ID" value="KFF27927.1"/>
    <property type="molecule type" value="Genomic_DNA"/>
</dbReference>
<feature type="signal peptide" evidence="1">
    <location>
        <begin position="1"/>
        <end position="18"/>
    </location>
</feature>
<reference evidence="2 4" key="1">
    <citation type="submission" date="2014-07" db="EMBL/GenBank/DDBJ databases">
        <title>Genome of Chryseobacterium vrystaatense LMG 22846.</title>
        <authorList>
            <person name="Pipes S.E."/>
            <person name="Stropko S.J."/>
            <person name="Newman J.D."/>
        </authorList>
    </citation>
    <scope>NUCLEOTIDE SEQUENCE [LARGE SCALE GENOMIC DNA]</scope>
    <source>
        <strain evidence="2 4">LMG 22846</strain>
    </source>
</reference>
<gene>
    <name evidence="2" type="ORF">IW16_01525</name>
    <name evidence="3" type="ORF">SAMN02787073_0989</name>
</gene>
<dbReference type="EMBL" id="FQVE01000001">
    <property type="protein sequence ID" value="SHE72699.1"/>
    <property type="molecule type" value="Genomic_DNA"/>
</dbReference>
<keyword evidence="4" id="KW-1185">Reference proteome</keyword>
<keyword evidence="1" id="KW-0732">Signal</keyword>
<evidence type="ECO:0000313" key="5">
    <source>
        <dbReference type="Proteomes" id="UP000184108"/>
    </source>
</evidence>
<protein>
    <recommendedName>
        <fullName evidence="6">DUF2059 domain-containing protein</fullName>
    </recommendedName>
</protein>
<name>A0A1M4VUQ0_9FLAO</name>
<evidence type="ECO:0008006" key="6">
    <source>
        <dbReference type="Google" id="ProtNLM"/>
    </source>
</evidence>
<feature type="chain" id="PRO_5009907977" description="DUF2059 domain-containing protein" evidence="1">
    <location>
        <begin position="19"/>
        <end position="150"/>
    </location>
</feature>
<evidence type="ECO:0000313" key="4">
    <source>
        <dbReference type="Proteomes" id="UP000028719"/>
    </source>
</evidence>
<evidence type="ECO:0000313" key="3">
    <source>
        <dbReference type="EMBL" id="SHE72699.1"/>
    </source>
</evidence>
<dbReference type="OrthoDB" id="1274104at2"/>
<reference evidence="5" key="2">
    <citation type="submission" date="2016-11" db="EMBL/GenBank/DDBJ databases">
        <authorList>
            <person name="Varghese N."/>
            <person name="Submissions S."/>
        </authorList>
    </citation>
    <scope>NUCLEOTIDE SEQUENCE [LARGE SCALE GENOMIC DNA]</scope>
    <source>
        <strain evidence="5">YR203</strain>
    </source>
</reference>
<dbReference type="Proteomes" id="UP000028719">
    <property type="component" value="Unassembled WGS sequence"/>
</dbReference>
<dbReference type="Proteomes" id="UP000184108">
    <property type="component" value="Unassembled WGS sequence"/>
</dbReference>
<proteinExistence type="predicted"/>
<reference evidence="3" key="3">
    <citation type="submission" date="2016-11" db="EMBL/GenBank/DDBJ databases">
        <authorList>
            <person name="Jaros S."/>
            <person name="Januszkiewicz K."/>
            <person name="Wedrychowicz H."/>
        </authorList>
    </citation>
    <scope>NUCLEOTIDE SEQUENCE [LARGE SCALE GENOMIC DNA]</scope>
    <source>
        <strain evidence="3">YR203</strain>
    </source>
</reference>
<accession>A0A1M4VUQ0</accession>